<dbReference type="GO" id="GO:0003676">
    <property type="term" value="F:nucleic acid binding"/>
    <property type="evidence" value="ECO:0007669"/>
    <property type="project" value="InterPro"/>
</dbReference>
<sequence length="73" mass="8351">MGTKKKAYLSAIIDLHDGSIASYELGHSNNQFVFKTIRKAIQTLKPDEHPLVHSDRGFQYTSKKYKEIIDEAQ</sequence>
<proteinExistence type="predicted"/>
<dbReference type="InterPro" id="IPR050900">
    <property type="entry name" value="Transposase_IS3/IS150/IS904"/>
</dbReference>
<evidence type="ECO:0000259" key="1">
    <source>
        <dbReference type="Pfam" id="PF00665"/>
    </source>
</evidence>
<dbReference type="InterPro" id="IPR012337">
    <property type="entry name" value="RNaseH-like_sf"/>
</dbReference>
<evidence type="ECO:0000313" key="2">
    <source>
        <dbReference type="EMBL" id="QBK25730.1"/>
    </source>
</evidence>
<dbReference type="EMBL" id="CP036528">
    <property type="protein sequence ID" value="QBK25730.1"/>
    <property type="molecule type" value="Genomic_DNA"/>
</dbReference>
<protein>
    <recommendedName>
        <fullName evidence="1">Integrase catalytic domain-containing protein</fullName>
    </recommendedName>
</protein>
<name>A0A4V1A321_9BACL</name>
<keyword evidence="3" id="KW-1185">Reference proteome</keyword>
<gene>
    <name evidence="2" type="ORF">DKZ56_07550</name>
</gene>
<dbReference type="GO" id="GO:0015074">
    <property type="term" value="P:DNA integration"/>
    <property type="evidence" value="ECO:0007669"/>
    <property type="project" value="InterPro"/>
</dbReference>
<dbReference type="InterPro" id="IPR001584">
    <property type="entry name" value="Integrase_cat-core"/>
</dbReference>
<organism evidence="2 3">
    <name type="scientific">Ureibacillus thermophilus</name>
    <dbReference type="NCBI Taxonomy" id="367743"/>
    <lineage>
        <taxon>Bacteria</taxon>
        <taxon>Bacillati</taxon>
        <taxon>Bacillota</taxon>
        <taxon>Bacilli</taxon>
        <taxon>Bacillales</taxon>
        <taxon>Caryophanaceae</taxon>
        <taxon>Ureibacillus</taxon>
    </lineage>
</organism>
<dbReference type="AlphaFoldDB" id="A0A4V1A321"/>
<reference evidence="2 3" key="1">
    <citation type="submission" date="2019-02" db="EMBL/GenBank/DDBJ databases">
        <title>Ureibacillus thermophilus.</title>
        <authorList>
            <person name="Sunny J.S."/>
            <person name="Natarajan A."/>
            <person name="Saleena L.M."/>
        </authorList>
    </citation>
    <scope>NUCLEOTIDE SEQUENCE [LARGE SCALE GENOMIC DNA]</scope>
    <source>
        <strain evidence="2 3">LM102</strain>
    </source>
</reference>
<dbReference type="Gene3D" id="3.30.420.10">
    <property type="entry name" value="Ribonuclease H-like superfamily/Ribonuclease H"/>
    <property type="match status" value="1"/>
</dbReference>
<accession>A0A4V1A321</accession>
<dbReference type="PANTHER" id="PTHR46889">
    <property type="entry name" value="TRANSPOSASE INSF FOR INSERTION SEQUENCE IS3B-RELATED"/>
    <property type="match status" value="1"/>
</dbReference>
<evidence type="ECO:0000313" key="3">
    <source>
        <dbReference type="Proteomes" id="UP000291151"/>
    </source>
</evidence>
<dbReference type="Proteomes" id="UP000291151">
    <property type="component" value="Chromosome"/>
</dbReference>
<dbReference type="KEGG" id="uth:DKZ56_07550"/>
<dbReference type="PANTHER" id="PTHR46889:SF4">
    <property type="entry name" value="TRANSPOSASE INSO FOR INSERTION SEQUENCE ELEMENT IS911B-RELATED"/>
    <property type="match status" value="1"/>
</dbReference>
<dbReference type="Pfam" id="PF00665">
    <property type="entry name" value="rve"/>
    <property type="match status" value="1"/>
</dbReference>
<dbReference type="SUPFAM" id="SSF53098">
    <property type="entry name" value="Ribonuclease H-like"/>
    <property type="match status" value="1"/>
</dbReference>
<dbReference type="InterPro" id="IPR036397">
    <property type="entry name" value="RNaseH_sf"/>
</dbReference>
<feature type="domain" description="Integrase catalytic" evidence="1">
    <location>
        <begin position="4"/>
        <end position="71"/>
    </location>
</feature>